<dbReference type="InterPro" id="IPR019475">
    <property type="entry name" value="DNA_primase_DnaB-bd"/>
</dbReference>
<dbReference type="PROSITE" id="PS50880">
    <property type="entry name" value="TOPRIM"/>
    <property type="match status" value="1"/>
</dbReference>
<feature type="domain" description="Toprim" evidence="1">
    <location>
        <begin position="31"/>
        <end position="112"/>
    </location>
</feature>
<dbReference type="PANTHER" id="PTHR30313:SF2">
    <property type="entry name" value="DNA PRIMASE"/>
    <property type="match status" value="1"/>
</dbReference>
<protein>
    <recommendedName>
        <fullName evidence="1">Toprim domain-containing protein</fullName>
    </recommendedName>
</protein>
<dbReference type="GO" id="GO:0016779">
    <property type="term" value="F:nucleotidyltransferase activity"/>
    <property type="evidence" value="ECO:0007669"/>
    <property type="project" value="InterPro"/>
</dbReference>
<comment type="caution">
    <text evidence="2">The sequence shown here is derived from an EMBL/GenBank/DDBJ whole genome shotgun (WGS) entry which is preliminary data.</text>
</comment>
<dbReference type="SUPFAM" id="SSF56731">
    <property type="entry name" value="DNA primase core"/>
    <property type="match status" value="1"/>
</dbReference>
<dbReference type="InterPro" id="IPR006171">
    <property type="entry name" value="TOPRIM_dom"/>
</dbReference>
<dbReference type="Proteomes" id="UP000231246">
    <property type="component" value="Unassembled WGS sequence"/>
</dbReference>
<accession>A0A2H0BUY7</accession>
<sequence>KYINTPETPVYHKRQNLFNIYLTKQAIAREDAAIMVEGEFDVISSFQAGVANIVAVKGSGLSQEQLKLLKRFTSKIIFAMDSDKAGIDAVRRGILLADELGFDVRVIALKGGKDPDELIRNDVVSWKKLAEKPQVYFDFILDTIVERHGTDSARAKQTIVAELAPFFARSDNVILQDHYVRKLSELLSLSQSVIQKEFARTDKFNASRNKRATDNVVLKREPRWQLLEELILSLVFQLNDQVKAIENIEQVLDLSSMPESAVTKILIKLKHRIQNGKVDIPKFISALNNELIIVADRAYVRDVATDKKISELKQAVTELKMIVLKQRREKLIFLVKGQEVSDKKLAELNKQISSITQEIQAVISGRTR</sequence>
<dbReference type="SMART" id="SM00493">
    <property type="entry name" value="TOPRIM"/>
    <property type="match status" value="1"/>
</dbReference>
<evidence type="ECO:0000313" key="3">
    <source>
        <dbReference type="Proteomes" id="UP000231246"/>
    </source>
</evidence>
<proteinExistence type="predicted"/>
<dbReference type="InterPro" id="IPR050219">
    <property type="entry name" value="DnaG_primase"/>
</dbReference>
<dbReference type="EMBL" id="PCTA01000025">
    <property type="protein sequence ID" value="PIP61492.1"/>
    <property type="molecule type" value="Genomic_DNA"/>
</dbReference>
<name>A0A2H0BUY7_9BACT</name>
<dbReference type="Pfam" id="PF10410">
    <property type="entry name" value="DnaB_bind"/>
    <property type="match status" value="1"/>
</dbReference>
<dbReference type="GO" id="GO:0006269">
    <property type="term" value="P:DNA replication, synthesis of primer"/>
    <property type="evidence" value="ECO:0007669"/>
    <property type="project" value="TreeGrafter"/>
</dbReference>
<reference evidence="2 3" key="1">
    <citation type="submission" date="2017-09" db="EMBL/GenBank/DDBJ databases">
        <title>Depth-based differentiation of microbial function through sediment-hosted aquifers and enrichment of novel symbionts in the deep terrestrial subsurface.</title>
        <authorList>
            <person name="Probst A.J."/>
            <person name="Ladd B."/>
            <person name="Jarett J.K."/>
            <person name="Geller-Mcgrath D.E."/>
            <person name="Sieber C.M."/>
            <person name="Emerson J.B."/>
            <person name="Anantharaman K."/>
            <person name="Thomas B.C."/>
            <person name="Malmstrom R."/>
            <person name="Stieglmeier M."/>
            <person name="Klingl A."/>
            <person name="Woyke T."/>
            <person name="Ryan C.M."/>
            <person name="Banfield J.F."/>
        </authorList>
    </citation>
    <scope>NUCLEOTIDE SEQUENCE [LARGE SCALE GENOMIC DNA]</scope>
    <source>
        <strain evidence="2">CG22_combo_CG10-13_8_21_14_all_38_20</strain>
    </source>
</reference>
<dbReference type="GO" id="GO:0005737">
    <property type="term" value="C:cytoplasm"/>
    <property type="evidence" value="ECO:0007669"/>
    <property type="project" value="TreeGrafter"/>
</dbReference>
<evidence type="ECO:0000259" key="1">
    <source>
        <dbReference type="PROSITE" id="PS50880"/>
    </source>
</evidence>
<feature type="non-terminal residue" evidence="2">
    <location>
        <position position="1"/>
    </location>
</feature>
<dbReference type="PANTHER" id="PTHR30313">
    <property type="entry name" value="DNA PRIMASE"/>
    <property type="match status" value="1"/>
</dbReference>
<evidence type="ECO:0000313" key="2">
    <source>
        <dbReference type="EMBL" id="PIP61492.1"/>
    </source>
</evidence>
<organism evidence="2 3">
    <name type="scientific">Candidatus Roizmanbacteria bacterium CG22_combo_CG10-13_8_21_14_all_38_20</name>
    <dbReference type="NCBI Taxonomy" id="1974862"/>
    <lineage>
        <taxon>Bacteria</taxon>
        <taxon>Candidatus Roizmaniibacteriota</taxon>
    </lineage>
</organism>
<gene>
    <name evidence="2" type="ORF">COW99_03670</name>
</gene>
<dbReference type="Pfam" id="PF13155">
    <property type="entry name" value="Toprim_2"/>
    <property type="match status" value="1"/>
</dbReference>
<dbReference type="InterPro" id="IPR034151">
    <property type="entry name" value="TOPRIM_DnaG_bac"/>
</dbReference>
<dbReference type="CDD" id="cd03364">
    <property type="entry name" value="TOPRIM_DnaG_primases"/>
    <property type="match status" value="1"/>
</dbReference>
<dbReference type="AlphaFoldDB" id="A0A2H0BUY7"/>
<dbReference type="Gene3D" id="3.40.1360.10">
    <property type="match status" value="1"/>
</dbReference>